<dbReference type="Gene3D" id="3.90.470.20">
    <property type="entry name" value="4'-phosphopantetheinyl transferase domain"/>
    <property type="match status" value="2"/>
</dbReference>
<dbReference type="InterPro" id="IPR037143">
    <property type="entry name" value="4-PPantetheinyl_Trfase_dom_sf"/>
</dbReference>
<keyword evidence="2 5" id="KW-0808">Transferase</keyword>
<gene>
    <name evidence="5" type="ORF">J6595_08555</name>
</gene>
<evidence type="ECO:0000259" key="4">
    <source>
        <dbReference type="Pfam" id="PF22624"/>
    </source>
</evidence>
<dbReference type="PANTHER" id="PTHR12215">
    <property type="entry name" value="PHOSPHOPANTETHEINE TRANSFERASE"/>
    <property type="match status" value="1"/>
</dbReference>
<feature type="domain" description="4'-phosphopantetheinyl transferase N-terminal" evidence="4">
    <location>
        <begin position="26"/>
        <end position="108"/>
    </location>
</feature>
<dbReference type="GO" id="GO:0016740">
    <property type="term" value="F:transferase activity"/>
    <property type="evidence" value="ECO:0007669"/>
    <property type="project" value="UniProtKB-KW"/>
</dbReference>
<dbReference type="SUPFAM" id="SSF56214">
    <property type="entry name" value="4'-phosphopantetheinyl transferase"/>
    <property type="match status" value="2"/>
</dbReference>
<feature type="domain" description="4'-phosphopantetheinyl transferase" evidence="3">
    <location>
        <begin position="115"/>
        <end position="219"/>
    </location>
</feature>
<dbReference type="Pfam" id="PF01648">
    <property type="entry name" value="ACPS"/>
    <property type="match status" value="1"/>
</dbReference>
<evidence type="ECO:0000256" key="2">
    <source>
        <dbReference type="ARBA" id="ARBA00022679"/>
    </source>
</evidence>
<dbReference type="InterPro" id="IPR008278">
    <property type="entry name" value="4-PPantetheinyl_Trfase_dom"/>
</dbReference>
<dbReference type="Pfam" id="PF22624">
    <property type="entry name" value="AASDHPPT_N"/>
    <property type="match status" value="1"/>
</dbReference>
<protein>
    <submittedName>
        <fullName evidence="5">4'-phosphopantetheinyl transferase superfamily protein</fullName>
    </submittedName>
</protein>
<evidence type="ECO:0000259" key="3">
    <source>
        <dbReference type="Pfam" id="PF01648"/>
    </source>
</evidence>
<dbReference type="InterPro" id="IPR050559">
    <property type="entry name" value="P-Pant_transferase_sf"/>
</dbReference>
<comment type="caution">
    <text evidence="5">The sequence shown here is derived from an EMBL/GenBank/DDBJ whole genome shotgun (WGS) entry which is preliminary data.</text>
</comment>
<dbReference type="Proteomes" id="UP000678276">
    <property type="component" value="Unassembled WGS sequence"/>
</dbReference>
<organism evidence="5 6">
    <name type="scientific">Jiella mangrovi</name>
    <dbReference type="NCBI Taxonomy" id="2821407"/>
    <lineage>
        <taxon>Bacteria</taxon>
        <taxon>Pseudomonadati</taxon>
        <taxon>Pseudomonadota</taxon>
        <taxon>Alphaproteobacteria</taxon>
        <taxon>Hyphomicrobiales</taxon>
        <taxon>Aurantimonadaceae</taxon>
        <taxon>Jiella</taxon>
    </lineage>
</organism>
<dbReference type="InterPro" id="IPR055066">
    <property type="entry name" value="AASDHPPT_N"/>
</dbReference>
<evidence type="ECO:0000313" key="6">
    <source>
        <dbReference type="Proteomes" id="UP000678276"/>
    </source>
</evidence>
<proteinExistence type="inferred from homology"/>
<reference evidence="5 6" key="1">
    <citation type="submission" date="2021-04" db="EMBL/GenBank/DDBJ databases">
        <title>Whole genome sequence of Jiella sp. KSK16Y-1.</title>
        <authorList>
            <person name="Tuo L."/>
        </authorList>
    </citation>
    <scope>NUCLEOTIDE SEQUENCE [LARGE SCALE GENOMIC DNA]</scope>
    <source>
        <strain evidence="5 6">KSK16Y-1</strain>
    </source>
</reference>
<keyword evidence="6" id="KW-1185">Reference proteome</keyword>
<accession>A0ABS4BFT4</accession>
<evidence type="ECO:0000256" key="1">
    <source>
        <dbReference type="ARBA" id="ARBA00010990"/>
    </source>
</evidence>
<name>A0ABS4BFT4_9HYPH</name>
<dbReference type="RefSeq" id="WP_209594035.1">
    <property type="nucleotide sequence ID" value="NZ_JAGJCF010000004.1"/>
</dbReference>
<dbReference type="PANTHER" id="PTHR12215:SF10">
    <property type="entry name" value="L-AMINOADIPATE-SEMIALDEHYDE DEHYDROGENASE-PHOSPHOPANTETHEINYL TRANSFERASE"/>
    <property type="match status" value="1"/>
</dbReference>
<comment type="similarity">
    <text evidence="1">Belongs to the P-Pant transferase superfamily. Gsp/Sfp/HetI/AcpT family.</text>
</comment>
<sequence length="272" mass="30230">MISSSSIDIHIADPAVAVGAAADNWLALLDPAERARCDRFKVEGARREYLTGRALVRSTLSRYAAIAPADWRFEANQYGRPAIAPEQAAKAPGLVFNLSHTRGLVALAVGRDCELGLDIEWIDRQSRLAELCTRYFAPDETAHVRAAEGEELTERFFAFWTLGEAYIKARGMGLALPLDGFAYDITHEPPTIRFEPSCPDDPARWRFLRRPVGDRHRLALAVASLEPDIRVRFQWAEALMRGDEGDRGVKDRAGIRIPGEVVLLRGEGRHAS</sequence>
<dbReference type="EMBL" id="JAGJCF010000004">
    <property type="protein sequence ID" value="MBP0615628.1"/>
    <property type="molecule type" value="Genomic_DNA"/>
</dbReference>
<evidence type="ECO:0000313" key="5">
    <source>
        <dbReference type="EMBL" id="MBP0615628.1"/>
    </source>
</evidence>